<dbReference type="GO" id="GO:1990424">
    <property type="term" value="F:protein arginine kinase activity"/>
    <property type="evidence" value="ECO:0007669"/>
    <property type="project" value="UniProtKB-EC"/>
</dbReference>
<evidence type="ECO:0000256" key="5">
    <source>
        <dbReference type="HAMAP-Rule" id="MF_00602"/>
    </source>
</evidence>
<name>A0AAN5SG00_CLOPF</name>
<keyword evidence="1 5" id="KW-0808">Transferase</keyword>
<dbReference type="GO" id="GO:0005615">
    <property type="term" value="C:extracellular space"/>
    <property type="evidence" value="ECO:0007669"/>
    <property type="project" value="TreeGrafter"/>
</dbReference>
<dbReference type="EMBL" id="DACTBT010000030">
    <property type="protein sequence ID" value="HAT4299585.1"/>
    <property type="molecule type" value="Genomic_DNA"/>
</dbReference>
<feature type="binding site" evidence="5 6">
    <location>
        <begin position="162"/>
        <end position="166"/>
    </location>
    <ligand>
        <name>ATP</name>
        <dbReference type="ChEBI" id="CHEBI:30616"/>
    </ligand>
</feature>
<comment type="caution">
    <text evidence="5 6">Lacks conserved residue(s) required for the propagation of feature annotation.</text>
</comment>
<comment type="similarity">
    <text evidence="5 6">Belongs to the ATP:guanido phosphotransferase family.</text>
</comment>
<dbReference type="Pfam" id="PF00217">
    <property type="entry name" value="ATP-gua_Ptrans"/>
    <property type="match status" value="1"/>
</dbReference>
<proteinExistence type="inferred from homology"/>
<dbReference type="PANTHER" id="PTHR11547">
    <property type="entry name" value="ARGININE OR CREATINE KINASE"/>
    <property type="match status" value="1"/>
</dbReference>
<evidence type="ECO:0000313" key="9">
    <source>
        <dbReference type="EMBL" id="MBO3416853.1"/>
    </source>
</evidence>
<dbReference type="EC" id="2.7.14.1" evidence="5"/>
<dbReference type="PROSITE" id="PS51510">
    <property type="entry name" value="PHOSPHAGEN_KINASE_C"/>
    <property type="match status" value="1"/>
</dbReference>
<dbReference type="GO" id="GO:0005524">
    <property type="term" value="F:ATP binding"/>
    <property type="evidence" value="ECO:0007669"/>
    <property type="project" value="UniProtKB-UniRule"/>
</dbReference>
<dbReference type="InterPro" id="IPR014746">
    <property type="entry name" value="Gln_synth/guanido_kin_cat_dom"/>
</dbReference>
<dbReference type="HAMAP" id="MF_00602">
    <property type="entry name" value="Prot_Arg_kinase"/>
    <property type="match status" value="1"/>
</dbReference>
<dbReference type="RefSeq" id="WP_057232170.1">
    <property type="nucleotide sequence ID" value="NZ_CATNXG010000005.1"/>
</dbReference>
<keyword evidence="3 5" id="KW-0418">Kinase</keyword>
<dbReference type="Gene3D" id="3.30.590.10">
    <property type="entry name" value="Glutamine synthetase/guanido kinase, catalytic domain"/>
    <property type="match status" value="1"/>
</dbReference>
<reference evidence="8" key="2">
    <citation type="submission" date="2020-07" db="EMBL/GenBank/DDBJ databases">
        <authorList>
            <consortium name="NCBI Pathogen Detection Project"/>
        </authorList>
    </citation>
    <scope>NUCLEOTIDE SEQUENCE</scope>
    <source>
        <strain evidence="8">C25</strain>
    </source>
</reference>
<dbReference type="CDD" id="cd07930">
    <property type="entry name" value="bacterial_phosphagen_kinase"/>
    <property type="match status" value="1"/>
</dbReference>
<comment type="catalytic activity">
    <reaction evidence="5">
        <text>L-arginyl-[protein] + ATP = N(omega)-phospho-L-arginyl-[protein] + ADP + H(+)</text>
        <dbReference type="Rhea" id="RHEA:43384"/>
        <dbReference type="Rhea" id="RHEA-COMP:10532"/>
        <dbReference type="Rhea" id="RHEA-COMP:10533"/>
        <dbReference type="ChEBI" id="CHEBI:15378"/>
        <dbReference type="ChEBI" id="CHEBI:29965"/>
        <dbReference type="ChEBI" id="CHEBI:30616"/>
        <dbReference type="ChEBI" id="CHEBI:83226"/>
        <dbReference type="ChEBI" id="CHEBI:456216"/>
        <dbReference type="EC" id="2.7.14.1"/>
    </reaction>
</comment>
<dbReference type="EMBL" id="JAENRE010000004">
    <property type="protein sequence ID" value="MBO3416853.1"/>
    <property type="molecule type" value="Genomic_DNA"/>
</dbReference>
<dbReference type="GO" id="GO:0046314">
    <property type="term" value="P:phosphocreatine biosynthetic process"/>
    <property type="evidence" value="ECO:0007669"/>
    <property type="project" value="InterPro"/>
</dbReference>
<dbReference type="InterPro" id="IPR022414">
    <property type="entry name" value="ATP-guanido_PTrfase_cat"/>
</dbReference>
<dbReference type="AlphaFoldDB" id="A0AAN5SG00"/>
<protein>
    <recommendedName>
        <fullName evidence="5">Protein-arginine kinase</fullName>
        <ecNumber evidence="5">2.7.14.1</ecNumber>
    </recommendedName>
</protein>
<organism evidence="8 11">
    <name type="scientific">Clostridium perfringens</name>
    <dbReference type="NCBI Taxonomy" id="1502"/>
    <lineage>
        <taxon>Bacteria</taxon>
        <taxon>Bacillati</taxon>
        <taxon>Bacillota</taxon>
        <taxon>Clostridia</taxon>
        <taxon>Eubacteriales</taxon>
        <taxon>Clostridiaceae</taxon>
        <taxon>Clostridium</taxon>
    </lineage>
</organism>
<feature type="binding site" evidence="5 6">
    <location>
        <begin position="15"/>
        <end position="19"/>
    </location>
    <ligand>
        <name>ATP</name>
        <dbReference type="ChEBI" id="CHEBI:30616"/>
    </ligand>
</feature>
<evidence type="ECO:0000256" key="6">
    <source>
        <dbReference type="PROSITE-ProRule" id="PRU00843"/>
    </source>
</evidence>
<keyword evidence="2 5" id="KW-0547">Nucleotide-binding</keyword>
<evidence type="ECO:0000256" key="1">
    <source>
        <dbReference type="ARBA" id="ARBA00022679"/>
    </source>
</evidence>
<dbReference type="InterPro" id="IPR023660">
    <property type="entry name" value="Arg_Kinase"/>
</dbReference>
<evidence type="ECO:0000256" key="2">
    <source>
        <dbReference type="ARBA" id="ARBA00022741"/>
    </source>
</evidence>
<sequence length="337" mass="38754">MVQWISPLDNSIVIASKVKILRNIKGIKFTKLLNEEEFNDLLSMVLGRLKEVDILDKCYVVKLKDGEEKIIDYYKENFGLIKYFENKDNLIFIMNKSGEFNILLNEEEHIGIECTNSGLSLREVYSKVDKLDDLIEEKIHYSFDSELGYLTSNIKNLGTALRAKVFIHLPLLSSNNLIRIIKNALKEEGITLKSIYNSGNKDVGNIYEVSNIKTLEMSEKDILDSLISITNKLILREKNQRDNLSEDEYIELKEDILRALGVLRNTYSIDRDEALKYLSYVRLGVELGIIEDLTLKPVNSAMIEIQPDMINNSSIKKRDIQSLKIERAKIIRNALNT</sequence>
<dbReference type="SUPFAM" id="SSF55931">
    <property type="entry name" value="Glutamine synthetase/guanido kinase"/>
    <property type="match status" value="1"/>
</dbReference>
<feature type="binding site" evidence="5 6">
    <location>
        <begin position="193"/>
        <end position="198"/>
    </location>
    <ligand>
        <name>ATP</name>
        <dbReference type="ChEBI" id="CHEBI:30616"/>
    </ligand>
</feature>
<evidence type="ECO:0000313" key="11">
    <source>
        <dbReference type="Proteomes" id="UP000855421"/>
    </source>
</evidence>
<evidence type="ECO:0000313" key="8">
    <source>
        <dbReference type="EMBL" id="HAT4299585.1"/>
    </source>
</evidence>
<dbReference type="InterPro" id="IPR000749">
    <property type="entry name" value="ATP-guanido_PTrfase"/>
</dbReference>
<dbReference type="Proteomes" id="UP000855421">
    <property type="component" value="Unassembled WGS sequence"/>
</dbReference>
<evidence type="ECO:0000259" key="7">
    <source>
        <dbReference type="PROSITE" id="PS51510"/>
    </source>
</evidence>
<reference evidence="9 10" key="3">
    <citation type="submission" date="2020-12" db="EMBL/GenBank/DDBJ databases">
        <title>Comparative genomics of Clostridium perfringens reveals patterns of host-associated phylogenetic clades and virulence factors.</title>
        <authorList>
            <person name="Smith A.H."/>
            <person name="Geier R."/>
        </authorList>
    </citation>
    <scope>NUCLEOTIDE SEQUENCE [LARGE SCALE GENOMIC DNA]</scope>
    <source>
        <strain evidence="9 10">CHD15829P</strain>
    </source>
</reference>
<dbReference type="GO" id="GO:0004111">
    <property type="term" value="F:creatine kinase activity"/>
    <property type="evidence" value="ECO:0007669"/>
    <property type="project" value="InterPro"/>
</dbReference>
<evidence type="ECO:0000313" key="10">
    <source>
        <dbReference type="Proteomes" id="UP000668358"/>
    </source>
</evidence>
<feature type="domain" description="Phosphagen kinase C-terminal" evidence="7">
    <location>
        <begin position="12"/>
        <end position="240"/>
    </location>
</feature>
<reference evidence="8" key="1">
    <citation type="journal article" date="2018" name="Genome Biol.">
        <title>SKESA: strategic k-mer extension for scrupulous assemblies.</title>
        <authorList>
            <person name="Souvorov A."/>
            <person name="Agarwala R."/>
            <person name="Lipman D.J."/>
        </authorList>
    </citation>
    <scope>NUCLEOTIDE SEQUENCE</scope>
    <source>
        <strain evidence="8">C25</strain>
    </source>
</reference>
<dbReference type="Proteomes" id="UP000668358">
    <property type="component" value="Unassembled WGS sequence"/>
</dbReference>
<dbReference type="NCBIfam" id="NF002191">
    <property type="entry name" value="PRK01059.1-1"/>
    <property type="match status" value="1"/>
</dbReference>
<dbReference type="PANTHER" id="PTHR11547:SF38">
    <property type="entry name" value="ARGININE KINASE 1-RELATED"/>
    <property type="match status" value="1"/>
</dbReference>
<accession>A0AAN5SG00</accession>
<evidence type="ECO:0000256" key="4">
    <source>
        <dbReference type="ARBA" id="ARBA00022840"/>
    </source>
</evidence>
<keyword evidence="4 5" id="KW-0067">ATP-binding</keyword>
<comment type="function">
    <text evidence="5">Catalyzes the specific phosphorylation of arginine residues in proteins.</text>
</comment>
<gene>
    <name evidence="5" type="primary">mcsB</name>
    <name evidence="8" type="ORF">I9063_002994</name>
    <name evidence="9" type="ORF">JJB78_10045</name>
</gene>
<comment type="caution">
    <text evidence="8">The sequence shown here is derived from an EMBL/GenBank/DDBJ whole genome shotgun (WGS) entry which is preliminary data.</text>
</comment>
<evidence type="ECO:0000256" key="3">
    <source>
        <dbReference type="ARBA" id="ARBA00022777"/>
    </source>
</evidence>